<dbReference type="EMBL" id="BSNS01000018">
    <property type="protein sequence ID" value="GLQ56118.1"/>
    <property type="molecule type" value="Genomic_DNA"/>
</dbReference>
<dbReference type="InterPro" id="IPR050189">
    <property type="entry name" value="MFS_Efflux_Transporters"/>
</dbReference>
<feature type="transmembrane region" description="Helical" evidence="6">
    <location>
        <begin position="238"/>
        <end position="256"/>
    </location>
</feature>
<dbReference type="Gene3D" id="1.20.1250.20">
    <property type="entry name" value="MFS general substrate transporter like domains"/>
    <property type="match status" value="2"/>
</dbReference>
<sequence length="393" mass="40134">MPFVVYAIAASTFAIGTTEFVIVGLLPGVAKDLNVSVPTAGLLVSLYALSITLGTPIFSALTGRYPRRGLILSLIGLFTATNLTAAIAPDYFTLLASRVVMAVCHGVFFGVGAAFIASIVLKEKSGSAVAVMIGGLTIAMVIGVPVGSWIGQSFGWRVTFLVVAAMGAIALALLMIFMPRNTPQPPALSFFAQMKLLGNRDLTLMYLLSTTAFGGTFVIFTFLAPILTEVTGVSSETLSIGLVVFGAATVVGNFAGGKLTDKIGTSRTMVITLSGLIASFVLVALAMRVEAALLVVLAICGIFGFAVPPIMQDGVVKVASAVTPDAIPTASGLNVSAFNLGIFGGSFIGGRVVEGSGLTATPYAAVAIAVVALGITVLIGKSRTLRAAEGIAS</sequence>
<keyword evidence="2" id="KW-1003">Cell membrane</keyword>
<dbReference type="PROSITE" id="PS50850">
    <property type="entry name" value="MFS"/>
    <property type="match status" value="1"/>
</dbReference>
<keyword evidence="4 6" id="KW-1133">Transmembrane helix</keyword>
<comment type="caution">
    <text evidence="8">The sequence shown here is derived from an EMBL/GenBank/DDBJ whole genome shotgun (WGS) entry which is preliminary data.</text>
</comment>
<evidence type="ECO:0000256" key="5">
    <source>
        <dbReference type="ARBA" id="ARBA00023136"/>
    </source>
</evidence>
<evidence type="ECO:0000256" key="2">
    <source>
        <dbReference type="ARBA" id="ARBA00022475"/>
    </source>
</evidence>
<evidence type="ECO:0000256" key="4">
    <source>
        <dbReference type="ARBA" id="ARBA00022989"/>
    </source>
</evidence>
<name>A0ABQ5W8A7_9HYPH</name>
<evidence type="ECO:0000256" key="6">
    <source>
        <dbReference type="SAM" id="Phobius"/>
    </source>
</evidence>
<evidence type="ECO:0000313" key="8">
    <source>
        <dbReference type="EMBL" id="GLQ56118.1"/>
    </source>
</evidence>
<feature type="transmembrane region" description="Helical" evidence="6">
    <location>
        <begin position="204"/>
        <end position="226"/>
    </location>
</feature>
<reference evidence="9" key="1">
    <citation type="journal article" date="2019" name="Int. J. Syst. Evol. Microbiol.">
        <title>The Global Catalogue of Microorganisms (GCM) 10K type strain sequencing project: providing services to taxonomists for standard genome sequencing and annotation.</title>
        <authorList>
            <consortium name="The Broad Institute Genomics Platform"/>
            <consortium name="The Broad Institute Genome Sequencing Center for Infectious Disease"/>
            <person name="Wu L."/>
            <person name="Ma J."/>
        </authorList>
    </citation>
    <scope>NUCLEOTIDE SEQUENCE [LARGE SCALE GENOMIC DNA]</scope>
    <source>
        <strain evidence="9">NBRC 112416</strain>
    </source>
</reference>
<feature type="transmembrane region" description="Helical" evidence="6">
    <location>
        <begin position="42"/>
        <end position="62"/>
    </location>
</feature>
<organism evidence="8 9">
    <name type="scientific">Devosia nitrariae</name>
    <dbReference type="NCBI Taxonomy" id="2071872"/>
    <lineage>
        <taxon>Bacteria</taxon>
        <taxon>Pseudomonadati</taxon>
        <taxon>Pseudomonadota</taxon>
        <taxon>Alphaproteobacteria</taxon>
        <taxon>Hyphomicrobiales</taxon>
        <taxon>Devosiaceae</taxon>
        <taxon>Devosia</taxon>
    </lineage>
</organism>
<dbReference type="InterPro" id="IPR011701">
    <property type="entry name" value="MFS"/>
</dbReference>
<dbReference type="PANTHER" id="PTHR43124">
    <property type="entry name" value="PURINE EFFLUX PUMP PBUE"/>
    <property type="match status" value="1"/>
</dbReference>
<keyword evidence="5 6" id="KW-0472">Membrane</keyword>
<dbReference type="InterPro" id="IPR020846">
    <property type="entry name" value="MFS_dom"/>
</dbReference>
<evidence type="ECO:0000256" key="1">
    <source>
        <dbReference type="ARBA" id="ARBA00004651"/>
    </source>
</evidence>
<feature type="transmembrane region" description="Helical" evidence="6">
    <location>
        <begin position="7"/>
        <end position="30"/>
    </location>
</feature>
<dbReference type="Proteomes" id="UP001156691">
    <property type="component" value="Unassembled WGS sequence"/>
</dbReference>
<dbReference type="PANTHER" id="PTHR43124:SF3">
    <property type="entry name" value="CHLORAMPHENICOL EFFLUX PUMP RV0191"/>
    <property type="match status" value="1"/>
</dbReference>
<dbReference type="CDD" id="cd17324">
    <property type="entry name" value="MFS_NepI_like"/>
    <property type="match status" value="1"/>
</dbReference>
<protein>
    <submittedName>
        <fullName evidence="8">MFS transporter</fullName>
    </submittedName>
</protein>
<dbReference type="RefSeq" id="WP_284341538.1">
    <property type="nucleotide sequence ID" value="NZ_BSNS01000018.1"/>
</dbReference>
<evidence type="ECO:0000259" key="7">
    <source>
        <dbReference type="PROSITE" id="PS50850"/>
    </source>
</evidence>
<evidence type="ECO:0000256" key="3">
    <source>
        <dbReference type="ARBA" id="ARBA00022692"/>
    </source>
</evidence>
<dbReference type="InterPro" id="IPR036259">
    <property type="entry name" value="MFS_trans_sf"/>
</dbReference>
<keyword evidence="3 6" id="KW-0812">Transmembrane</keyword>
<dbReference type="SUPFAM" id="SSF103473">
    <property type="entry name" value="MFS general substrate transporter"/>
    <property type="match status" value="1"/>
</dbReference>
<feature type="transmembrane region" description="Helical" evidence="6">
    <location>
        <begin position="100"/>
        <end position="121"/>
    </location>
</feature>
<feature type="transmembrane region" description="Helical" evidence="6">
    <location>
        <begin position="362"/>
        <end position="380"/>
    </location>
</feature>
<comment type="subcellular location">
    <subcellularLocation>
        <location evidence="1">Cell membrane</location>
        <topology evidence="1">Multi-pass membrane protein</topology>
    </subcellularLocation>
</comment>
<feature type="transmembrane region" description="Helical" evidence="6">
    <location>
        <begin position="268"/>
        <end position="286"/>
    </location>
</feature>
<gene>
    <name evidence="8" type="ORF">GCM10010862_33770</name>
</gene>
<keyword evidence="9" id="KW-1185">Reference proteome</keyword>
<evidence type="ECO:0000313" key="9">
    <source>
        <dbReference type="Proteomes" id="UP001156691"/>
    </source>
</evidence>
<feature type="transmembrane region" description="Helical" evidence="6">
    <location>
        <begin position="156"/>
        <end position="177"/>
    </location>
</feature>
<feature type="transmembrane region" description="Helical" evidence="6">
    <location>
        <begin position="332"/>
        <end position="350"/>
    </location>
</feature>
<feature type="transmembrane region" description="Helical" evidence="6">
    <location>
        <begin position="69"/>
        <end position="88"/>
    </location>
</feature>
<feature type="transmembrane region" description="Helical" evidence="6">
    <location>
        <begin position="292"/>
        <end position="311"/>
    </location>
</feature>
<proteinExistence type="predicted"/>
<feature type="domain" description="Major facilitator superfamily (MFS) profile" evidence="7">
    <location>
        <begin position="4"/>
        <end position="384"/>
    </location>
</feature>
<dbReference type="Pfam" id="PF07690">
    <property type="entry name" value="MFS_1"/>
    <property type="match status" value="1"/>
</dbReference>
<feature type="transmembrane region" description="Helical" evidence="6">
    <location>
        <begin position="128"/>
        <end position="150"/>
    </location>
</feature>
<accession>A0ABQ5W8A7</accession>